<dbReference type="Proteomes" id="UP000078555">
    <property type="component" value="Unassembled WGS sequence"/>
</dbReference>
<organism evidence="2 3">
    <name type="scientific">Plasmodium ovale wallikeri</name>
    <dbReference type="NCBI Taxonomy" id="864142"/>
    <lineage>
        <taxon>Eukaryota</taxon>
        <taxon>Sar</taxon>
        <taxon>Alveolata</taxon>
        <taxon>Apicomplexa</taxon>
        <taxon>Aconoidasida</taxon>
        <taxon>Haemosporida</taxon>
        <taxon>Plasmodiidae</taxon>
        <taxon>Plasmodium</taxon>
        <taxon>Plasmodium (Plasmodium)</taxon>
    </lineage>
</organism>
<sequence length="68" mass="7885">MSTDDRLLIAWPTDTVKRDLCINSINYREYAGMNNGGKRNSIGCKEEKKKKKKKKKKTMTSNFSITRN</sequence>
<dbReference type="EMBL" id="FLRD01000109">
    <property type="protein sequence ID" value="SBT38824.1"/>
    <property type="molecule type" value="Genomic_DNA"/>
</dbReference>
<keyword evidence="3" id="KW-1185">Reference proteome</keyword>
<feature type="compositionally biased region" description="Basic residues" evidence="1">
    <location>
        <begin position="48"/>
        <end position="58"/>
    </location>
</feature>
<evidence type="ECO:0000256" key="1">
    <source>
        <dbReference type="SAM" id="MobiDB-lite"/>
    </source>
</evidence>
<dbReference type="AlphaFoldDB" id="A0A1A8Z4G4"/>
<protein>
    <submittedName>
        <fullName evidence="2">Uncharacterized protein</fullName>
    </submittedName>
</protein>
<evidence type="ECO:0000313" key="3">
    <source>
        <dbReference type="Proteomes" id="UP000078555"/>
    </source>
</evidence>
<gene>
    <name evidence="2" type="ORF">POVWA1_038810</name>
</gene>
<evidence type="ECO:0000313" key="2">
    <source>
        <dbReference type="EMBL" id="SBT38824.1"/>
    </source>
</evidence>
<accession>A0A1A8Z4G4</accession>
<reference evidence="3" key="1">
    <citation type="submission" date="2016-05" db="EMBL/GenBank/DDBJ databases">
        <authorList>
            <person name="Naeem R."/>
        </authorList>
    </citation>
    <scope>NUCLEOTIDE SEQUENCE [LARGE SCALE GENOMIC DNA]</scope>
</reference>
<name>A0A1A8Z4G4_PLAOA</name>
<feature type="compositionally biased region" description="Polar residues" evidence="1">
    <location>
        <begin position="59"/>
        <end position="68"/>
    </location>
</feature>
<proteinExistence type="predicted"/>
<feature type="region of interest" description="Disordered" evidence="1">
    <location>
        <begin position="34"/>
        <end position="68"/>
    </location>
</feature>